<gene>
    <name evidence="3" type="ORF">scyTo_0017830</name>
</gene>
<evidence type="ECO:0000313" key="3">
    <source>
        <dbReference type="EMBL" id="GCB79057.1"/>
    </source>
</evidence>
<sequence length="272" mass="29616">MHCLQLIALNYFVRFTALAEIEVFRAPGSSVHFPGVNEDQRDQAKNTTVREVWLWIIDELAKASILSNSSSLASTIALTCIPPEQIIIIVAAIAGLVLSPVSLLGLMLLCCSKEPLRQAPMNYGRQVFRILLFSNISSLVAIVVALASWIAIKGAASVSVMALIFVVSLLVLALTYTISLWSLKHQCVTAFLKCAAFRGLLDTSCATCPFIVIAISIAILAEEIQQNTWDVLVTFSFHAWPVTAASVRTAYSWAIFSPLTKLLWRFCAGPGA</sequence>
<feature type="transmembrane region" description="Helical" evidence="1">
    <location>
        <begin position="86"/>
        <end position="109"/>
    </location>
</feature>
<comment type="caution">
    <text evidence="3">The sequence shown here is derived from an EMBL/GenBank/DDBJ whole genome shotgun (WGS) entry which is preliminary data.</text>
</comment>
<keyword evidence="1" id="KW-0472">Membrane</keyword>
<keyword evidence="1" id="KW-0812">Transmembrane</keyword>
<feature type="chain" id="PRO_5019572057" evidence="2">
    <location>
        <begin position="19"/>
        <end position="272"/>
    </location>
</feature>
<feature type="signal peptide" evidence="2">
    <location>
        <begin position="1"/>
        <end position="18"/>
    </location>
</feature>
<evidence type="ECO:0000256" key="2">
    <source>
        <dbReference type="SAM" id="SignalP"/>
    </source>
</evidence>
<keyword evidence="1" id="KW-1133">Transmembrane helix</keyword>
<reference evidence="3 4" key="1">
    <citation type="journal article" date="2018" name="Nat. Ecol. Evol.">
        <title>Shark genomes provide insights into elasmobranch evolution and the origin of vertebrates.</title>
        <authorList>
            <person name="Hara Y"/>
            <person name="Yamaguchi K"/>
            <person name="Onimaru K"/>
            <person name="Kadota M"/>
            <person name="Koyanagi M"/>
            <person name="Keeley SD"/>
            <person name="Tatsumi K"/>
            <person name="Tanaka K"/>
            <person name="Motone F"/>
            <person name="Kageyama Y"/>
            <person name="Nozu R"/>
            <person name="Adachi N"/>
            <person name="Nishimura O"/>
            <person name="Nakagawa R"/>
            <person name="Tanegashima C"/>
            <person name="Kiyatake I"/>
            <person name="Matsumoto R"/>
            <person name="Murakumo K"/>
            <person name="Nishida K"/>
            <person name="Terakita A"/>
            <person name="Kuratani S"/>
            <person name="Sato K"/>
            <person name="Hyodo S Kuraku.S."/>
        </authorList>
    </citation>
    <scope>NUCLEOTIDE SEQUENCE [LARGE SCALE GENOMIC DNA]</scope>
</reference>
<feature type="transmembrane region" description="Helical" evidence="1">
    <location>
        <begin position="158"/>
        <end position="183"/>
    </location>
</feature>
<organism evidence="3 4">
    <name type="scientific">Scyliorhinus torazame</name>
    <name type="common">Cloudy catshark</name>
    <name type="synonym">Catulus torazame</name>
    <dbReference type="NCBI Taxonomy" id="75743"/>
    <lineage>
        <taxon>Eukaryota</taxon>
        <taxon>Metazoa</taxon>
        <taxon>Chordata</taxon>
        <taxon>Craniata</taxon>
        <taxon>Vertebrata</taxon>
        <taxon>Chondrichthyes</taxon>
        <taxon>Elasmobranchii</taxon>
        <taxon>Galeomorphii</taxon>
        <taxon>Galeoidea</taxon>
        <taxon>Carcharhiniformes</taxon>
        <taxon>Scyliorhinidae</taxon>
        <taxon>Scyliorhinus</taxon>
    </lineage>
</organism>
<keyword evidence="2" id="KW-0732">Signal</keyword>
<keyword evidence="4" id="KW-1185">Reference proteome</keyword>
<proteinExistence type="predicted"/>
<protein>
    <submittedName>
        <fullName evidence="3">Uncharacterized protein</fullName>
    </submittedName>
</protein>
<evidence type="ECO:0000256" key="1">
    <source>
        <dbReference type="SAM" id="Phobius"/>
    </source>
</evidence>
<dbReference type="AlphaFoldDB" id="A0A401Q0X3"/>
<evidence type="ECO:0000313" key="4">
    <source>
        <dbReference type="Proteomes" id="UP000288216"/>
    </source>
</evidence>
<accession>A0A401Q0X3</accession>
<feature type="transmembrane region" description="Helical" evidence="1">
    <location>
        <begin position="195"/>
        <end position="219"/>
    </location>
</feature>
<feature type="transmembrane region" description="Helical" evidence="1">
    <location>
        <begin position="130"/>
        <end position="152"/>
    </location>
</feature>
<dbReference type="EMBL" id="BFAA01011914">
    <property type="protein sequence ID" value="GCB79057.1"/>
    <property type="molecule type" value="Genomic_DNA"/>
</dbReference>
<feature type="transmembrane region" description="Helical" evidence="1">
    <location>
        <begin position="239"/>
        <end position="256"/>
    </location>
</feature>
<name>A0A401Q0X3_SCYTO</name>
<dbReference type="Proteomes" id="UP000288216">
    <property type="component" value="Unassembled WGS sequence"/>
</dbReference>